<dbReference type="Pfam" id="PF03349">
    <property type="entry name" value="Toluene_X"/>
    <property type="match status" value="1"/>
</dbReference>
<keyword evidence="5 9" id="KW-0732">Signal</keyword>
<evidence type="ECO:0000256" key="7">
    <source>
        <dbReference type="ARBA" id="ARBA00023237"/>
    </source>
</evidence>
<sequence>MTRKIVFKGILAAATLVTLHSGAQAGGLERGGYNIDLLFDPSTVAIESTTTYVAPQRKLKNARDNNPLDGTGSNGIGGGSTTADDTEGYWAPRIGIKGAIGDSVDCMFDYSQPWGAHAKPGRNWVGANNNTETKIESDNYAATCSYRFDVGPGQLRLIGGAFYQEVSGFKERLVAPAGFSGVLGNGIGRLDLEGNGWGWRTGVAYEIPEYALRASLVYNSEVNLDNITGTVNLSQVNGAVIPVYGSQKTPDSLELKLQSGIAPDWLAFGSVKWTDWSQLQKIPFCAVGTSSCSLSNAVTSLELGYRDGWTITGGIGHKFNEQWSGAVSITWDRGTSQGFGTQTDTWLLGAGVGYQPSKNVEIRLSGAIGILTGGSSGSVTLDGVSYGGDVSYSFKDDLVAAVSTSLKVRF</sequence>
<feature type="region of interest" description="Disordered" evidence="8">
    <location>
        <begin position="59"/>
        <end position="84"/>
    </location>
</feature>
<evidence type="ECO:0000313" key="10">
    <source>
        <dbReference type="EMBL" id="TRL38374.1"/>
    </source>
</evidence>
<feature type="signal peptide" evidence="9">
    <location>
        <begin position="1"/>
        <end position="25"/>
    </location>
</feature>
<dbReference type="PANTHER" id="PTHR35093:SF8">
    <property type="entry name" value="OUTER MEMBRANE PROTEIN NMB0088-RELATED"/>
    <property type="match status" value="1"/>
</dbReference>
<dbReference type="PANTHER" id="PTHR35093">
    <property type="entry name" value="OUTER MEMBRANE PROTEIN NMB0088-RELATED"/>
    <property type="match status" value="1"/>
</dbReference>
<dbReference type="AlphaFoldDB" id="A0A549T925"/>
<dbReference type="InterPro" id="IPR005017">
    <property type="entry name" value="OMPP1/FadL/TodX"/>
</dbReference>
<gene>
    <name evidence="10" type="ORF">FNA46_13095</name>
</gene>
<evidence type="ECO:0000256" key="3">
    <source>
        <dbReference type="ARBA" id="ARBA00022452"/>
    </source>
</evidence>
<dbReference type="SUPFAM" id="SSF56935">
    <property type="entry name" value="Porins"/>
    <property type="match status" value="1"/>
</dbReference>
<evidence type="ECO:0000256" key="9">
    <source>
        <dbReference type="SAM" id="SignalP"/>
    </source>
</evidence>
<comment type="caution">
    <text evidence="10">The sequence shown here is derived from an EMBL/GenBank/DDBJ whole genome shotgun (WGS) entry which is preliminary data.</text>
</comment>
<protein>
    <submittedName>
        <fullName evidence="10">Transporter</fullName>
    </submittedName>
</protein>
<evidence type="ECO:0000256" key="6">
    <source>
        <dbReference type="ARBA" id="ARBA00023136"/>
    </source>
</evidence>
<name>A0A549T925_9HYPH</name>
<keyword evidence="11" id="KW-1185">Reference proteome</keyword>
<dbReference type="Gene3D" id="2.40.160.60">
    <property type="entry name" value="Outer membrane protein transport protein (OMPP1/FadL/TodX)"/>
    <property type="match status" value="1"/>
</dbReference>
<keyword evidence="3" id="KW-1134">Transmembrane beta strand</keyword>
<dbReference type="Proteomes" id="UP000316801">
    <property type="component" value="Unassembled WGS sequence"/>
</dbReference>
<feature type="chain" id="PRO_5022110945" evidence="9">
    <location>
        <begin position="26"/>
        <end position="410"/>
    </location>
</feature>
<proteinExistence type="inferred from homology"/>
<evidence type="ECO:0000256" key="5">
    <source>
        <dbReference type="ARBA" id="ARBA00022729"/>
    </source>
</evidence>
<accession>A0A549T925</accession>
<reference evidence="10 11" key="1">
    <citation type="submission" date="2019-07" db="EMBL/GenBank/DDBJ databases">
        <title>Ln-dependent methylotrophs.</title>
        <authorList>
            <person name="Tani A."/>
        </authorList>
    </citation>
    <scope>NUCLEOTIDE SEQUENCE [LARGE SCALE GENOMIC DNA]</scope>
    <source>
        <strain evidence="10 11">SM12</strain>
    </source>
</reference>
<evidence type="ECO:0000313" key="11">
    <source>
        <dbReference type="Proteomes" id="UP000316801"/>
    </source>
</evidence>
<evidence type="ECO:0000256" key="2">
    <source>
        <dbReference type="ARBA" id="ARBA00008163"/>
    </source>
</evidence>
<keyword evidence="6" id="KW-0472">Membrane</keyword>
<evidence type="ECO:0000256" key="4">
    <source>
        <dbReference type="ARBA" id="ARBA00022692"/>
    </source>
</evidence>
<dbReference type="GO" id="GO:0009279">
    <property type="term" value="C:cell outer membrane"/>
    <property type="evidence" value="ECO:0007669"/>
    <property type="project" value="UniProtKB-SubCell"/>
</dbReference>
<evidence type="ECO:0000256" key="8">
    <source>
        <dbReference type="SAM" id="MobiDB-lite"/>
    </source>
</evidence>
<keyword evidence="7" id="KW-0998">Cell outer membrane</keyword>
<organism evidence="10 11">
    <name type="scientific">Rhizobium straminoryzae</name>
    <dbReference type="NCBI Taxonomy" id="1387186"/>
    <lineage>
        <taxon>Bacteria</taxon>
        <taxon>Pseudomonadati</taxon>
        <taxon>Pseudomonadota</taxon>
        <taxon>Alphaproteobacteria</taxon>
        <taxon>Hyphomicrobiales</taxon>
        <taxon>Rhizobiaceae</taxon>
        <taxon>Rhizobium/Agrobacterium group</taxon>
        <taxon>Rhizobium</taxon>
    </lineage>
</organism>
<dbReference type="GO" id="GO:0015483">
    <property type="term" value="F:long-chain fatty acid transporting porin activity"/>
    <property type="evidence" value="ECO:0007669"/>
    <property type="project" value="TreeGrafter"/>
</dbReference>
<dbReference type="EMBL" id="VJMG01000032">
    <property type="protein sequence ID" value="TRL38374.1"/>
    <property type="molecule type" value="Genomic_DNA"/>
</dbReference>
<evidence type="ECO:0000256" key="1">
    <source>
        <dbReference type="ARBA" id="ARBA00004571"/>
    </source>
</evidence>
<comment type="similarity">
    <text evidence="2">Belongs to the OmpP1/FadL family.</text>
</comment>
<comment type="subcellular location">
    <subcellularLocation>
        <location evidence="1">Cell outer membrane</location>
        <topology evidence="1">Multi-pass membrane protein</topology>
    </subcellularLocation>
</comment>
<dbReference type="RefSeq" id="WP_143125653.1">
    <property type="nucleotide sequence ID" value="NZ_VJMG01000032.1"/>
</dbReference>
<keyword evidence="4" id="KW-0812">Transmembrane</keyword>